<evidence type="ECO:0000313" key="1">
    <source>
        <dbReference type="EMBL" id="KAK9084626.1"/>
    </source>
</evidence>
<evidence type="ECO:0000313" key="2">
    <source>
        <dbReference type="Proteomes" id="UP001417504"/>
    </source>
</evidence>
<dbReference type="Proteomes" id="UP001417504">
    <property type="component" value="Unassembled WGS sequence"/>
</dbReference>
<sequence>MRGRGLCGKSSFLVANLALSKIDFSSVHSSPLLSQPCHLLLLAKISSTAP</sequence>
<gene>
    <name evidence="1" type="ORF">Sjap_025037</name>
</gene>
<proteinExistence type="predicted"/>
<reference evidence="1 2" key="1">
    <citation type="submission" date="2024-01" db="EMBL/GenBank/DDBJ databases">
        <title>Genome assemblies of Stephania.</title>
        <authorList>
            <person name="Yang L."/>
        </authorList>
    </citation>
    <scope>NUCLEOTIDE SEQUENCE [LARGE SCALE GENOMIC DNA]</scope>
    <source>
        <strain evidence="1">QJT</strain>
        <tissue evidence="1">Leaf</tissue>
    </source>
</reference>
<accession>A0AAP0E131</accession>
<keyword evidence="2" id="KW-1185">Reference proteome</keyword>
<organism evidence="1 2">
    <name type="scientific">Stephania japonica</name>
    <dbReference type="NCBI Taxonomy" id="461633"/>
    <lineage>
        <taxon>Eukaryota</taxon>
        <taxon>Viridiplantae</taxon>
        <taxon>Streptophyta</taxon>
        <taxon>Embryophyta</taxon>
        <taxon>Tracheophyta</taxon>
        <taxon>Spermatophyta</taxon>
        <taxon>Magnoliopsida</taxon>
        <taxon>Ranunculales</taxon>
        <taxon>Menispermaceae</taxon>
        <taxon>Menispermoideae</taxon>
        <taxon>Cissampelideae</taxon>
        <taxon>Stephania</taxon>
    </lineage>
</organism>
<comment type="caution">
    <text evidence="1">The sequence shown here is derived from an EMBL/GenBank/DDBJ whole genome shotgun (WGS) entry which is preliminary data.</text>
</comment>
<name>A0AAP0E131_9MAGN</name>
<dbReference type="EMBL" id="JBBNAE010000011">
    <property type="protein sequence ID" value="KAK9084626.1"/>
    <property type="molecule type" value="Genomic_DNA"/>
</dbReference>
<protein>
    <submittedName>
        <fullName evidence="1">Uncharacterized protein</fullName>
    </submittedName>
</protein>
<dbReference type="AlphaFoldDB" id="A0AAP0E131"/>